<keyword evidence="1" id="KW-0378">Hydrolase</keyword>
<dbReference type="CDD" id="cd03442">
    <property type="entry name" value="BFIT_BACH"/>
    <property type="match status" value="1"/>
</dbReference>
<organism evidence="6 7">
    <name type="scientific">Tilletia caries</name>
    <name type="common">wheat bunt fungus</name>
    <dbReference type="NCBI Taxonomy" id="13290"/>
    <lineage>
        <taxon>Eukaryota</taxon>
        <taxon>Fungi</taxon>
        <taxon>Dikarya</taxon>
        <taxon>Basidiomycota</taxon>
        <taxon>Ustilaginomycotina</taxon>
        <taxon>Exobasidiomycetes</taxon>
        <taxon>Tilletiales</taxon>
        <taxon>Tilletiaceae</taxon>
        <taxon>Tilletia</taxon>
    </lineage>
</organism>
<dbReference type="InterPro" id="IPR033120">
    <property type="entry name" value="HOTDOG_ACOT"/>
</dbReference>
<evidence type="ECO:0000256" key="1">
    <source>
        <dbReference type="ARBA" id="ARBA00022801"/>
    </source>
</evidence>
<feature type="region of interest" description="Disordered" evidence="2">
    <location>
        <begin position="51"/>
        <end position="92"/>
    </location>
</feature>
<feature type="domain" description="HotDog ACOT-type" evidence="4">
    <location>
        <begin position="86"/>
        <end position="208"/>
    </location>
</feature>
<evidence type="ECO:0000313" key="7">
    <source>
        <dbReference type="Proteomes" id="UP000077671"/>
    </source>
</evidence>
<evidence type="ECO:0000259" key="4">
    <source>
        <dbReference type="PROSITE" id="PS51770"/>
    </source>
</evidence>
<dbReference type="GO" id="GO:0006637">
    <property type="term" value="P:acyl-CoA metabolic process"/>
    <property type="evidence" value="ECO:0007669"/>
    <property type="project" value="TreeGrafter"/>
</dbReference>
<accession>A0A177VFZ1</accession>
<dbReference type="InterPro" id="IPR040170">
    <property type="entry name" value="Cytosol_ACT"/>
</dbReference>
<dbReference type="AlphaFoldDB" id="A0A177VFZ1"/>
<sequence length="610" mass="65896">MASSNLLMAPPPPNAASQILTVATLGIAGCFFIAAAYKTIFPLGLPFSSPFSSTSPEESTSTSRQTKAEQDGKEDDPPPPAPKPPSASAVRVTYSTNRSEMTTHHHSAGAQDERPTIRAGALLRLIDVVAGVSARRHAGNSCVTVSIDAVLFLSPVFVGELLHLDASVNRAFGSSMEIGVRIEKEDMGSGRRMYVAHSYLSFVALPRAVVTPGSADDNRGVFSLKPALGVRIGGSSNSSGEDRDVARPKRVKLAPIAPTTMLEARRHLLAGRRRETRTRAAKAAASTDTSQSGVSAALRDEVRYMLPLSASEARNGSRPGTSNAEASSAEVQRVEMLELELVARAMAMSDPSVRVEPGQTQEQDATVIVNLPGDEPIIHTLTEVRECATRLGLHLPLDDNDHQTRSPLALEGAQSVPTWTDWRRRMSMVELEPVDSVEEIPVEMTLVQSLNLVFPQHANSVSVLFGGQLAEWLEETALLSARHLKPGPWHTVAMDGLPFKQGVAIGEVMTCYAIVTDLWIPSSQSNSHSHSPLAEVLVIAEAEAPDGSRRVTNEALFTLRSEGVVAQSAGRRVKQVRFRPGSELELFAQDAPKRRQQRLEMGDLLVRLYK</sequence>
<feature type="region of interest" description="Disordered" evidence="2">
    <location>
        <begin position="269"/>
        <end position="294"/>
    </location>
</feature>
<dbReference type="GO" id="GO:0005829">
    <property type="term" value="C:cytosol"/>
    <property type="evidence" value="ECO:0007669"/>
    <property type="project" value="TreeGrafter"/>
</dbReference>
<evidence type="ECO:0000313" key="5">
    <source>
        <dbReference type="EMBL" id="CAD6902469.1"/>
    </source>
</evidence>
<dbReference type="Proteomes" id="UP000836402">
    <property type="component" value="Unassembled WGS sequence"/>
</dbReference>
<evidence type="ECO:0000313" key="6">
    <source>
        <dbReference type="EMBL" id="KAE8261345.1"/>
    </source>
</evidence>
<dbReference type="EMBL" id="CAJHJG010000439">
    <property type="protein sequence ID" value="CAD6902469.1"/>
    <property type="molecule type" value="Genomic_DNA"/>
</dbReference>
<feature type="domain" description="HotDog ACOT-type" evidence="4">
    <location>
        <begin position="443"/>
        <end position="565"/>
    </location>
</feature>
<dbReference type="Proteomes" id="UP000077671">
    <property type="component" value="Unassembled WGS sequence"/>
</dbReference>
<comment type="caution">
    <text evidence="6">The sequence shown here is derived from an EMBL/GenBank/DDBJ whole genome shotgun (WGS) entry which is preliminary data.</text>
</comment>
<feature type="compositionally biased region" description="Low complexity" evidence="2">
    <location>
        <begin position="51"/>
        <end position="63"/>
    </location>
</feature>
<dbReference type="PANTHER" id="PTHR11049">
    <property type="entry name" value="ACYL COENZYME A THIOESTER HYDROLASE"/>
    <property type="match status" value="1"/>
</dbReference>
<dbReference type="EMBL" id="LWDD02000378">
    <property type="protein sequence ID" value="KAE8261345.1"/>
    <property type="molecule type" value="Genomic_DNA"/>
</dbReference>
<feature type="region of interest" description="Disordered" evidence="2">
    <location>
        <begin position="309"/>
        <end position="331"/>
    </location>
</feature>
<reference evidence="6" key="1">
    <citation type="submission" date="2016-04" db="EMBL/GenBank/DDBJ databases">
        <authorList>
            <person name="Nguyen H.D."/>
            <person name="Kesanakurti P."/>
            <person name="Cullis J."/>
            <person name="Levesque C.A."/>
            <person name="Hambleton S."/>
        </authorList>
    </citation>
    <scope>NUCLEOTIDE SEQUENCE</scope>
    <source>
        <strain evidence="6">DAOMC 238032</strain>
    </source>
</reference>
<dbReference type="Gene3D" id="3.10.129.10">
    <property type="entry name" value="Hotdog Thioesterase"/>
    <property type="match status" value="2"/>
</dbReference>
<evidence type="ECO:0000256" key="3">
    <source>
        <dbReference type="SAM" id="Phobius"/>
    </source>
</evidence>
<evidence type="ECO:0000313" key="8">
    <source>
        <dbReference type="Proteomes" id="UP000836402"/>
    </source>
</evidence>
<dbReference type="InterPro" id="IPR029069">
    <property type="entry name" value="HotDog_dom_sf"/>
</dbReference>
<reference evidence="5" key="3">
    <citation type="submission" date="2020-10" db="EMBL/GenBank/DDBJ databases">
        <authorList>
            <person name="Sedaghatjoo S."/>
        </authorList>
    </citation>
    <scope>NUCLEOTIDE SEQUENCE</scope>
    <source>
        <strain evidence="5">AZH3</strain>
    </source>
</reference>
<keyword evidence="3" id="KW-0812">Transmembrane</keyword>
<dbReference type="Pfam" id="PF03061">
    <property type="entry name" value="4HBT"/>
    <property type="match status" value="1"/>
</dbReference>
<proteinExistence type="predicted"/>
<evidence type="ECO:0000256" key="2">
    <source>
        <dbReference type="SAM" id="MobiDB-lite"/>
    </source>
</evidence>
<dbReference type="PROSITE" id="PS51770">
    <property type="entry name" value="HOTDOG_ACOT"/>
    <property type="match status" value="2"/>
</dbReference>
<keyword evidence="8" id="KW-1185">Reference proteome</keyword>
<feature type="compositionally biased region" description="Basic residues" evidence="2">
    <location>
        <begin position="269"/>
        <end position="280"/>
    </location>
</feature>
<dbReference type="GO" id="GO:0052816">
    <property type="term" value="F:long-chain fatty acyl-CoA hydrolase activity"/>
    <property type="evidence" value="ECO:0007669"/>
    <property type="project" value="TreeGrafter"/>
</dbReference>
<feature type="transmembrane region" description="Helical" evidence="3">
    <location>
        <begin position="15"/>
        <end position="37"/>
    </location>
</feature>
<gene>
    <name evidence="6" type="ORF">A4X03_0g3339</name>
    <name evidence="5" type="ORF">JKIAZH3_G5759</name>
</gene>
<protein>
    <recommendedName>
        <fullName evidence="4">HotDog ACOT-type domain-containing protein</fullName>
    </recommendedName>
</protein>
<reference evidence="6" key="2">
    <citation type="journal article" date="2019" name="IMA Fungus">
        <title>Genome sequencing and comparison of five Tilletia species to identify candidate genes for the detection of regulated species infecting wheat.</title>
        <authorList>
            <person name="Nguyen H.D.T."/>
            <person name="Sultana T."/>
            <person name="Kesanakurti P."/>
            <person name="Hambleton S."/>
        </authorList>
    </citation>
    <scope>NUCLEOTIDE SEQUENCE</scope>
    <source>
        <strain evidence="6">DAOMC 238032</strain>
    </source>
</reference>
<keyword evidence="3" id="KW-0472">Membrane</keyword>
<dbReference type="SUPFAM" id="SSF54637">
    <property type="entry name" value="Thioesterase/thiol ester dehydrase-isomerase"/>
    <property type="match status" value="2"/>
</dbReference>
<keyword evidence="3" id="KW-1133">Transmembrane helix</keyword>
<name>A0A177VFZ1_9BASI</name>
<feature type="compositionally biased region" description="Polar residues" evidence="2">
    <location>
        <begin position="312"/>
        <end position="330"/>
    </location>
</feature>
<dbReference type="InterPro" id="IPR006683">
    <property type="entry name" value="Thioestr_dom"/>
</dbReference>
<dbReference type="PANTHER" id="PTHR11049:SF16">
    <property type="entry name" value="PROTEIN VDLD"/>
    <property type="match status" value="1"/>
</dbReference>